<dbReference type="InterPro" id="IPR036388">
    <property type="entry name" value="WH-like_DNA-bd_sf"/>
</dbReference>
<dbReference type="EMBL" id="CADCVX010000365">
    <property type="protein sequence ID" value="CAA9517270.1"/>
    <property type="molecule type" value="Genomic_DNA"/>
</dbReference>
<gene>
    <name evidence="5" type="ORF">AVDCRST_MAG91-1996</name>
</gene>
<keyword evidence="2" id="KW-0238">DNA-binding</keyword>
<proteinExistence type="predicted"/>
<dbReference type="AlphaFoldDB" id="A0A6J4T9F1"/>
<dbReference type="PRINTS" id="PR00033">
    <property type="entry name" value="HTHASNC"/>
</dbReference>
<dbReference type="InterPro" id="IPR011008">
    <property type="entry name" value="Dimeric_a/b-barrel"/>
</dbReference>
<dbReference type="SUPFAM" id="SSF54909">
    <property type="entry name" value="Dimeric alpha+beta barrel"/>
    <property type="match status" value="1"/>
</dbReference>
<reference evidence="5" key="1">
    <citation type="submission" date="2020-02" db="EMBL/GenBank/DDBJ databases">
        <authorList>
            <person name="Meier V. D."/>
        </authorList>
    </citation>
    <scope>NUCLEOTIDE SEQUENCE</scope>
    <source>
        <strain evidence="5">AVDCRST_MAG91</strain>
    </source>
</reference>
<dbReference type="PANTHER" id="PTHR30154:SF34">
    <property type="entry name" value="TRANSCRIPTIONAL REGULATOR AZLB"/>
    <property type="match status" value="1"/>
</dbReference>
<dbReference type="PROSITE" id="PS50956">
    <property type="entry name" value="HTH_ASNC_2"/>
    <property type="match status" value="1"/>
</dbReference>
<organism evidence="5">
    <name type="scientific">uncultured Sphingomonadaceae bacterium</name>
    <dbReference type="NCBI Taxonomy" id="169976"/>
    <lineage>
        <taxon>Bacteria</taxon>
        <taxon>Pseudomonadati</taxon>
        <taxon>Pseudomonadota</taxon>
        <taxon>Alphaproteobacteria</taxon>
        <taxon>Sphingomonadales</taxon>
        <taxon>Sphingomonadaceae</taxon>
        <taxon>environmental samples</taxon>
    </lineage>
</organism>
<dbReference type="GO" id="GO:0043200">
    <property type="term" value="P:response to amino acid"/>
    <property type="evidence" value="ECO:0007669"/>
    <property type="project" value="TreeGrafter"/>
</dbReference>
<dbReference type="Gene3D" id="3.30.70.920">
    <property type="match status" value="1"/>
</dbReference>
<name>A0A6J4T9F1_9SPHN</name>
<dbReference type="GO" id="GO:0043565">
    <property type="term" value="F:sequence-specific DNA binding"/>
    <property type="evidence" value="ECO:0007669"/>
    <property type="project" value="InterPro"/>
</dbReference>
<keyword evidence="3" id="KW-0804">Transcription</keyword>
<dbReference type="InterPro" id="IPR019887">
    <property type="entry name" value="Tscrpt_reg_AsnC/Lrp_C"/>
</dbReference>
<dbReference type="SUPFAM" id="SSF46785">
    <property type="entry name" value="Winged helix' DNA-binding domain"/>
    <property type="match status" value="1"/>
</dbReference>
<dbReference type="Gene3D" id="1.10.10.10">
    <property type="entry name" value="Winged helix-like DNA-binding domain superfamily/Winged helix DNA-binding domain"/>
    <property type="match status" value="1"/>
</dbReference>
<keyword evidence="1" id="KW-0805">Transcription regulation</keyword>
<dbReference type="InterPro" id="IPR000485">
    <property type="entry name" value="AsnC-type_HTH_dom"/>
</dbReference>
<dbReference type="SMART" id="SM00344">
    <property type="entry name" value="HTH_ASNC"/>
    <property type="match status" value="1"/>
</dbReference>
<protein>
    <recommendedName>
        <fullName evidence="4">HTH asnC-type domain-containing protein</fullName>
    </recommendedName>
</protein>
<evidence type="ECO:0000256" key="1">
    <source>
        <dbReference type="ARBA" id="ARBA00023015"/>
    </source>
</evidence>
<evidence type="ECO:0000313" key="5">
    <source>
        <dbReference type="EMBL" id="CAA9517270.1"/>
    </source>
</evidence>
<evidence type="ECO:0000256" key="3">
    <source>
        <dbReference type="ARBA" id="ARBA00023163"/>
    </source>
</evidence>
<evidence type="ECO:0000256" key="2">
    <source>
        <dbReference type="ARBA" id="ARBA00023125"/>
    </source>
</evidence>
<evidence type="ECO:0000259" key="4">
    <source>
        <dbReference type="PROSITE" id="PS50956"/>
    </source>
</evidence>
<dbReference type="Pfam" id="PF01037">
    <property type="entry name" value="AsnC_trans_reg"/>
    <property type="match status" value="1"/>
</dbReference>
<feature type="domain" description="HTH asnC-type" evidence="4">
    <location>
        <begin position="3"/>
        <end position="64"/>
    </location>
</feature>
<dbReference type="PANTHER" id="PTHR30154">
    <property type="entry name" value="LEUCINE-RESPONSIVE REGULATORY PROTEIN"/>
    <property type="match status" value="1"/>
</dbReference>
<sequence>MALDRFDLQLLNLVQRDDSRTADGLAREVALSPSAIARRLRRLRREGWIARTVALLGPKLSGRRLRAVVTLQLNEHADLAGKSALLRRIRATSQIQFCYELAGATDMLLLFDCEGMAEFNAIAEGVLVADATVRRYETNFVKQELKFAPFVRLQPEDFGD</sequence>
<dbReference type="InterPro" id="IPR019888">
    <property type="entry name" value="Tscrpt_reg_AsnC-like"/>
</dbReference>
<dbReference type="GO" id="GO:0005829">
    <property type="term" value="C:cytosol"/>
    <property type="evidence" value="ECO:0007669"/>
    <property type="project" value="TreeGrafter"/>
</dbReference>
<dbReference type="InterPro" id="IPR036390">
    <property type="entry name" value="WH_DNA-bd_sf"/>
</dbReference>
<dbReference type="Pfam" id="PF13412">
    <property type="entry name" value="HTH_24"/>
    <property type="match status" value="1"/>
</dbReference>
<accession>A0A6J4T9F1</accession>